<dbReference type="AlphaFoldDB" id="A0A8S3XY17"/>
<keyword evidence="2" id="KW-1185">Reference proteome</keyword>
<sequence>MNDKAVNCVGNYNNFNSSNCIKSKTYSYKPRTLKKVIPSKSFIQRCSGDRKGCSTGTISHLDKKSVGKPKVTTKSDQTFNKNAPKKIVKPDLCKQCGDVDEKVKGGTKQLEVNELSDHSKTPIACDGNTKFHKNTSKHQMEKICSRSANNEGYNHTVQQYYKNENFALSSESVHVTPSKNKRKPPLSTIIESSEVSISEGNTSKAVLYEIYPESNDEEVGYFDVNRWDNIKEIKEFRQRNYFECHSAKSRIKVKDDTSILGEHKCLYRFYLNDRLFPVPLSTDYHNNIRCIECKLPLEEATKINKPNSQNSINGTVQAKIKLNDKVQDMILMLPVKEPLIIKEKRKEMQNIVDPEVLYFGIIKLNSTGDSVFRSTCPTNSLALKYQKGYRELVNNEVYKYECVNEGDVIII</sequence>
<comment type="caution">
    <text evidence="1">The sequence shown here is derived from an EMBL/GenBank/DDBJ whole genome shotgun (WGS) entry which is preliminary data.</text>
</comment>
<dbReference type="Proteomes" id="UP000691718">
    <property type="component" value="Unassembled WGS sequence"/>
</dbReference>
<gene>
    <name evidence="1" type="ORF">PAPOLLO_LOCUS23881</name>
</gene>
<evidence type="ECO:0000313" key="2">
    <source>
        <dbReference type="Proteomes" id="UP000691718"/>
    </source>
</evidence>
<evidence type="ECO:0000313" key="1">
    <source>
        <dbReference type="EMBL" id="CAG5047342.1"/>
    </source>
</evidence>
<name>A0A8S3XY17_PARAO</name>
<organism evidence="1 2">
    <name type="scientific">Parnassius apollo</name>
    <name type="common">Apollo butterfly</name>
    <name type="synonym">Papilio apollo</name>
    <dbReference type="NCBI Taxonomy" id="110799"/>
    <lineage>
        <taxon>Eukaryota</taxon>
        <taxon>Metazoa</taxon>
        <taxon>Ecdysozoa</taxon>
        <taxon>Arthropoda</taxon>
        <taxon>Hexapoda</taxon>
        <taxon>Insecta</taxon>
        <taxon>Pterygota</taxon>
        <taxon>Neoptera</taxon>
        <taxon>Endopterygota</taxon>
        <taxon>Lepidoptera</taxon>
        <taxon>Glossata</taxon>
        <taxon>Ditrysia</taxon>
        <taxon>Papilionoidea</taxon>
        <taxon>Papilionidae</taxon>
        <taxon>Parnassiinae</taxon>
        <taxon>Parnassini</taxon>
        <taxon>Parnassius</taxon>
        <taxon>Parnassius</taxon>
    </lineage>
</organism>
<dbReference type="EMBL" id="CAJQZP010001449">
    <property type="protein sequence ID" value="CAG5047342.1"/>
    <property type="molecule type" value="Genomic_DNA"/>
</dbReference>
<protein>
    <submittedName>
        <fullName evidence="1">(apollo) hypothetical protein</fullName>
    </submittedName>
</protein>
<dbReference type="OrthoDB" id="10002384at2759"/>
<proteinExistence type="predicted"/>
<accession>A0A8S3XY17</accession>
<reference evidence="1" key="1">
    <citation type="submission" date="2021-04" db="EMBL/GenBank/DDBJ databases">
        <authorList>
            <person name="Tunstrom K."/>
        </authorList>
    </citation>
    <scope>NUCLEOTIDE SEQUENCE</scope>
</reference>